<name>A0A1V9Y2J3_9ACAR</name>
<dbReference type="EMBL" id="MNPL01000567">
    <property type="protein sequence ID" value="OQR79903.1"/>
    <property type="molecule type" value="Genomic_DNA"/>
</dbReference>
<keyword evidence="2" id="KW-1185">Reference proteome</keyword>
<reference evidence="1 2" key="1">
    <citation type="journal article" date="2017" name="Gigascience">
        <title>Draft genome of the honey bee ectoparasitic mite, Tropilaelaps mercedesae, is shaped by the parasitic life history.</title>
        <authorList>
            <person name="Dong X."/>
            <person name="Armstrong S.D."/>
            <person name="Xia D."/>
            <person name="Makepeace B.L."/>
            <person name="Darby A.C."/>
            <person name="Kadowaki T."/>
        </authorList>
    </citation>
    <scope>NUCLEOTIDE SEQUENCE [LARGE SCALE GENOMIC DNA]</scope>
    <source>
        <strain evidence="1">Wuxi-XJTLU</strain>
    </source>
</reference>
<protein>
    <submittedName>
        <fullName evidence="1">Voltage-gated hydrogen channel 1-like</fullName>
    </submittedName>
</protein>
<dbReference type="InParanoid" id="A0A1V9Y2J3"/>
<organism evidence="1 2">
    <name type="scientific">Tropilaelaps mercedesae</name>
    <dbReference type="NCBI Taxonomy" id="418985"/>
    <lineage>
        <taxon>Eukaryota</taxon>
        <taxon>Metazoa</taxon>
        <taxon>Ecdysozoa</taxon>
        <taxon>Arthropoda</taxon>
        <taxon>Chelicerata</taxon>
        <taxon>Arachnida</taxon>
        <taxon>Acari</taxon>
        <taxon>Parasitiformes</taxon>
        <taxon>Mesostigmata</taxon>
        <taxon>Gamasina</taxon>
        <taxon>Dermanyssoidea</taxon>
        <taxon>Laelapidae</taxon>
        <taxon>Tropilaelaps</taxon>
    </lineage>
</organism>
<dbReference type="AlphaFoldDB" id="A0A1V9Y2J3"/>
<evidence type="ECO:0000313" key="2">
    <source>
        <dbReference type="Proteomes" id="UP000192247"/>
    </source>
</evidence>
<gene>
    <name evidence="1" type="ORF">BIW11_02483</name>
</gene>
<comment type="caution">
    <text evidence="1">The sequence shown here is derived from an EMBL/GenBank/DDBJ whole genome shotgun (WGS) entry which is preliminary data.</text>
</comment>
<sequence>MAVEKKGSNEVIFRSRPSIVLTVKKQAEHKLEKEVWLREDLVQKLLIQRDYCHALEEDNRYLRKLLKEKGINAPPPVEPIIRE</sequence>
<evidence type="ECO:0000313" key="1">
    <source>
        <dbReference type="EMBL" id="OQR79903.1"/>
    </source>
</evidence>
<proteinExistence type="predicted"/>
<dbReference type="Proteomes" id="UP000192247">
    <property type="component" value="Unassembled WGS sequence"/>
</dbReference>
<dbReference type="OrthoDB" id="427456at2759"/>
<accession>A0A1V9Y2J3</accession>